<evidence type="ECO:0000256" key="4">
    <source>
        <dbReference type="ARBA" id="ARBA00022842"/>
    </source>
</evidence>
<dbReference type="NCBIfam" id="NF003198">
    <property type="entry name" value="PRK04169.1-2"/>
    <property type="match status" value="1"/>
</dbReference>
<dbReference type="Pfam" id="PF01884">
    <property type="entry name" value="PcrB"/>
    <property type="match status" value="1"/>
</dbReference>
<dbReference type="GO" id="GO:0000107">
    <property type="term" value="F:imidazoleglycerol-phosphate synthase activity"/>
    <property type="evidence" value="ECO:0007669"/>
    <property type="project" value="TreeGrafter"/>
</dbReference>
<evidence type="ECO:0000256" key="2">
    <source>
        <dbReference type="ARBA" id="ARBA00022679"/>
    </source>
</evidence>
<comment type="caution">
    <text evidence="9">The sequence shown here is derived from an EMBL/GenBank/DDBJ whole genome shotgun (WGS) entry which is preliminary data.</text>
</comment>
<dbReference type="RefSeq" id="WP_281754074.1">
    <property type="nucleotide sequence ID" value="NZ_BRVP01000010.1"/>
</dbReference>
<dbReference type="EC" id="2.5.1.41" evidence="8"/>
<dbReference type="InterPro" id="IPR038597">
    <property type="entry name" value="GGGP/HepGP_synthase_sf"/>
</dbReference>
<feature type="binding site" evidence="8">
    <location>
        <begin position="226"/>
        <end position="227"/>
    </location>
    <ligand>
        <name>sn-glycerol 1-phosphate</name>
        <dbReference type="ChEBI" id="CHEBI:57685"/>
    </ligand>
</feature>
<dbReference type="InterPro" id="IPR050064">
    <property type="entry name" value="IGPS_HisA/HisF"/>
</dbReference>
<comment type="caution">
    <text evidence="8">Lacks conserved residue(s) required for the propagation of feature annotation.</text>
</comment>
<feature type="binding site" evidence="8">
    <location>
        <begin position="204"/>
        <end position="205"/>
    </location>
    <ligand>
        <name>sn-glycerol 1-phosphate</name>
        <dbReference type="ChEBI" id="CHEBI:57685"/>
    </ligand>
</feature>
<dbReference type="InterPro" id="IPR008205">
    <property type="entry name" value="GGGP_HepGP_synthase"/>
</dbReference>
<dbReference type="HAMAP" id="MF_00112">
    <property type="entry name" value="GGGP_HepGP_synthase"/>
    <property type="match status" value="1"/>
</dbReference>
<evidence type="ECO:0000313" key="9">
    <source>
        <dbReference type="EMBL" id="GLB52653.1"/>
    </source>
</evidence>
<keyword evidence="6 8" id="KW-0594">Phospholipid biosynthesis</keyword>
<dbReference type="PANTHER" id="PTHR21235:SF22">
    <property type="entry name" value="GERANYLGERANYLGLYCERYL PHOSPHATE SYNTHASE"/>
    <property type="match status" value="1"/>
</dbReference>
<gene>
    <name evidence="9" type="primary">pcrB</name>
    <name evidence="9" type="ORF">NBRC110019_16930</name>
</gene>
<dbReference type="Proteomes" id="UP001143545">
    <property type="component" value="Unassembled WGS sequence"/>
</dbReference>
<dbReference type="GO" id="GO:0000287">
    <property type="term" value="F:magnesium ion binding"/>
    <property type="evidence" value="ECO:0007669"/>
    <property type="project" value="UniProtKB-UniRule"/>
</dbReference>
<comment type="function">
    <text evidence="8">Prenyltransferase that catalyzes the transfer of the geranylgeranyl moiety of geranylgeranyl diphosphate (GGPP) to the C3 hydroxyl of sn-glycerol-1-phosphate (G1P).</text>
</comment>
<evidence type="ECO:0000313" key="10">
    <source>
        <dbReference type="Proteomes" id="UP001143545"/>
    </source>
</evidence>
<reference evidence="9" key="1">
    <citation type="submission" date="2022-07" db="EMBL/GenBank/DDBJ databases">
        <title>Taxonomy of Novel Oxalotrophic and Methylotrophic Bacteria.</title>
        <authorList>
            <person name="Sahin N."/>
            <person name="Tani A."/>
        </authorList>
    </citation>
    <scope>NUCLEOTIDE SEQUENCE</scope>
    <source>
        <strain evidence="9">AM327</strain>
    </source>
</reference>
<dbReference type="PANTHER" id="PTHR21235">
    <property type="entry name" value="IMIDAZOLE GLYCEROL PHOSPHATE SYNTHASE SUBUNIT HISF/H IGP SYNTHASE SUBUNIT HISF/H"/>
    <property type="match status" value="1"/>
</dbReference>
<dbReference type="NCBIfam" id="TIGR01768">
    <property type="entry name" value="GGGP-family"/>
    <property type="match status" value="1"/>
</dbReference>
<keyword evidence="3 8" id="KW-0479">Metal-binding</keyword>
<keyword evidence="1 8" id="KW-0444">Lipid biosynthesis</keyword>
<organism evidence="9 10">
    <name type="scientific">Neptunitalea chrysea</name>
    <dbReference type="NCBI Taxonomy" id="1647581"/>
    <lineage>
        <taxon>Bacteria</taxon>
        <taxon>Pseudomonadati</taxon>
        <taxon>Bacteroidota</taxon>
        <taxon>Flavobacteriia</taxon>
        <taxon>Flavobacteriales</taxon>
        <taxon>Flavobacteriaceae</taxon>
        <taxon>Neptunitalea</taxon>
    </lineage>
</organism>
<sequence>MMSYYNLLIQNKEKNTPLLAVLIDPDKMNVKQVPAFVEKMHKSPVSIILVGGSTVLKGVTEPLVKALKKHTQNPVFLFPGDVNQLTNEADVLLFLMLLSGRNPEYLIGQQIASVPFLRDSALEVISTGYILLDGGKETATMKVTHTHPLPLTDIQLIKDTAKAGELIGNKLLYLEAGSGANHPVPSEVINAVREEVSIPVIVGGGIRTEAALLEAIKSKADMIVIGTAFEQDINFFETLQNLVISKTI</sequence>
<evidence type="ECO:0000256" key="7">
    <source>
        <dbReference type="ARBA" id="ARBA00023264"/>
    </source>
</evidence>
<evidence type="ECO:0000256" key="8">
    <source>
        <dbReference type="HAMAP-Rule" id="MF_00112"/>
    </source>
</evidence>
<accession>A0A9W6B4S9</accession>
<dbReference type="SUPFAM" id="SSF51395">
    <property type="entry name" value="FMN-linked oxidoreductases"/>
    <property type="match status" value="1"/>
</dbReference>
<keyword evidence="10" id="KW-1185">Reference proteome</keyword>
<dbReference type="GO" id="GO:0046474">
    <property type="term" value="P:glycerophospholipid biosynthetic process"/>
    <property type="evidence" value="ECO:0007669"/>
    <property type="project" value="UniProtKB-UniRule"/>
</dbReference>
<keyword evidence="7 8" id="KW-1208">Phospholipid metabolism</keyword>
<evidence type="ECO:0000256" key="6">
    <source>
        <dbReference type="ARBA" id="ARBA00023209"/>
    </source>
</evidence>
<keyword evidence="5 8" id="KW-0443">Lipid metabolism</keyword>
<dbReference type="EMBL" id="BRVP01000010">
    <property type="protein sequence ID" value="GLB52653.1"/>
    <property type="molecule type" value="Genomic_DNA"/>
</dbReference>
<dbReference type="Gene3D" id="3.20.20.390">
    <property type="entry name" value="FMN-linked oxidoreductases"/>
    <property type="match status" value="1"/>
</dbReference>
<evidence type="ECO:0000256" key="1">
    <source>
        <dbReference type="ARBA" id="ARBA00022516"/>
    </source>
</evidence>
<evidence type="ECO:0000256" key="5">
    <source>
        <dbReference type="ARBA" id="ARBA00023098"/>
    </source>
</evidence>
<comment type="catalytic activity">
    <reaction evidence="8">
        <text>sn-glycerol 1-phosphate + (2E,6E,10E)-geranylgeranyl diphosphate = sn-3-O-(geranylgeranyl)glycerol 1-phosphate + diphosphate</text>
        <dbReference type="Rhea" id="RHEA:23404"/>
        <dbReference type="ChEBI" id="CHEBI:33019"/>
        <dbReference type="ChEBI" id="CHEBI:57677"/>
        <dbReference type="ChEBI" id="CHEBI:57685"/>
        <dbReference type="ChEBI" id="CHEBI:58756"/>
        <dbReference type="EC" id="2.5.1.41"/>
    </reaction>
</comment>
<proteinExistence type="inferred from homology"/>
<feature type="binding site" evidence="8">
    <location>
        <position position="24"/>
    </location>
    <ligand>
        <name>Mg(2+)</name>
        <dbReference type="ChEBI" id="CHEBI:18420"/>
    </ligand>
</feature>
<evidence type="ECO:0000256" key="3">
    <source>
        <dbReference type="ARBA" id="ARBA00022723"/>
    </source>
</evidence>
<protein>
    <recommendedName>
        <fullName evidence="8">Geranylgeranylglyceryl phosphate synthase</fullName>
        <shortName evidence="8">GGGP synthase</shortName>
        <shortName evidence="8">GGGPS</shortName>
        <ecNumber evidence="8">2.5.1.41</ecNumber>
    </recommendedName>
    <alternativeName>
        <fullName evidence="8">(S)-3-O-geranylgeranylglyceryl phosphate synthase</fullName>
    </alternativeName>
    <alternativeName>
        <fullName evidence="8">Phosphoglycerol geranylgeranyltransferase</fullName>
    </alternativeName>
</protein>
<comment type="similarity">
    <text evidence="8">Belongs to the GGGP/HepGP synthase family. Group II subfamily.</text>
</comment>
<dbReference type="AlphaFoldDB" id="A0A9W6B4S9"/>
<keyword evidence="2 8" id="KW-0808">Transferase</keyword>
<comment type="cofactor">
    <cofactor evidence="8">
        <name>Mg(2+)</name>
        <dbReference type="ChEBI" id="CHEBI:18420"/>
    </cofactor>
</comment>
<name>A0A9W6B4S9_9FLAO</name>
<feature type="binding site" evidence="8">
    <location>
        <begin position="173"/>
        <end position="179"/>
    </location>
    <ligand>
        <name>sn-glycerol 1-phosphate</name>
        <dbReference type="ChEBI" id="CHEBI:57685"/>
    </ligand>
</feature>
<dbReference type="GO" id="GO:0047294">
    <property type="term" value="F:phosphoglycerol geranylgeranyltransferase activity"/>
    <property type="evidence" value="ECO:0007669"/>
    <property type="project" value="UniProtKB-UniRule"/>
</dbReference>
<keyword evidence="4 8" id="KW-0460">Magnesium</keyword>
<feature type="binding site" evidence="8">
    <location>
        <position position="53"/>
    </location>
    <ligand>
        <name>Mg(2+)</name>
        <dbReference type="ChEBI" id="CHEBI:18420"/>
    </ligand>
</feature>